<evidence type="ECO:0000313" key="5">
    <source>
        <dbReference type="EMBL" id="KAF0742098.1"/>
    </source>
</evidence>
<comment type="caution">
    <text evidence="5">The sequence shown here is derived from an EMBL/GenBank/DDBJ whole genome shotgun (WGS) entry which is preliminary data.</text>
</comment>
<dbReference type="PANTHER" id="PTHR43877">
    <property type="entry name" value="AMINOALKYLPHOSPHONATE N-ACETYLTRANSFERASE-RELATED-RELATED"/>
    <property type="match status" value="1"/>
</dbReference>
<gene>
    <name evidence="5" type="ORF">Ae201684_002772</name>
</gene>
<evidence type="ECO:0000256" key="3">
    <source>
        <dbReference type="SAM" id="MobiDB-lite"/>
    </source>
</evidence>
<dbReference type="GO" id="GO:0016747">
    <property type="term" value="F:acyltransferase activity, transferring groups other than amino-acyl groups"/>
    <property type="evidence" value="ECO:0007669"/>
    <property type="project" value="InterPro"/>
</dbReference>
<protein>
    <recommendedName>
        <fullName evidence="4">N-acetyltransferase domain-containing protein</fullName>
    </recommendedName>
</protein>
<dbReference type="AlphaFoldDB" id="A0A6G0XPC7"/>
<evidence type="ECO:0000259" key="4">
    <source>
        <dbReference type="PROSITE" id="PS51186"/>
    </source>
</evidence>
<evidence type="ECO:0000313" key="6">
    <source>
        <dbReference type="Proteomes" id="UP000481153"/>
    </source>
</evidence>
<keyword evidence="1" id="KW-0808">Transferase</keyword>
<dbReference type="PANTHER" id="PTHR43877:SF2">
    <property type="entry name" value="AMINOALKYLPHOSPHONATE N-ACETYLTRANSFERASE-RELATED"/>
    <property type="match status" value="1"/>
</dbReference>
<keyword evidence="2" id="KW-0012">Acyltransferase</keyword>
<dbReference type="VEuPathDB" id="FungiDB:AeMF1_000185"/>
<reference evidence="5 6" key="1">
    <citation type="submission" date="2019-07" db="EMBL/GenBank/DDBJ databases">
        <title>Genomics analysis of Aphanomyces spp. identifies a new class of oomycete effector associated with host adaptation.</title>
        <authorList>
            <person name="Gaulin E."/>
        </authorList>
    </citation>
    <scope>NUCLEOTIDE SEQUENCE [LARGE SCALE GENOMIC DNA]</scope>
    <source>
        <strain evidence="5 6">ATCC 201684</strain>
    </source>
</reference>
<dbReference type="Pfam" id="PF00583">
    <property type="entry name" value="Acetyltransf_1"/>
    <property type="match status" value="1"/>
</dbReference>
<dbReference type="CDD" id="cd04301">
    <property type="entry name" value="NAT_SF"/>
    <property type="match status" value="1"/>
</dbReference>
<evidence type="ECO:0000256" key="2">
    <source>
        <dbReference type="ARBA" id="ARBA00023315"/>
    </source>
</evidence>
<dbReference type="InterPro" id="IPR000182">
    <property type="entry name" value="GNAT_dom"/>
</dbReference>
<dbReference type="InterPro" id="IPR050832">
    <property type="entry name" value="Bact_Acetyltransf"/>
</dbReference>
<organism evidence="5 6">
    <name type="scientific">Aphanomyces euteiches</name>
    <dbReference type="NCBI Taxonomy" id="100861"/>
    <lineage>
        <taxon>Eukaryota</taxon>
        <taxon>Sar</taxon>
        <taxon>Stramenopiles</taxon>
        <taxon>Oomycota</taxon>
        <taxon>Saprolegniomycetes</taxon>
        <taxon>Saprolegniales</taxon>
        <taxon>Verrucalvaceae</taxon>
        <taxon>Aphanomyces</taxon>
    </lineage>
</organism>
<accession>A0A6G0XPC7</accession>
<dbReference type="EMBL" id="VJMJ01000030">
    <property type="protein sequence ID" value="KAF0742098.1"/>
    <property type="molecule type" value="Genomic_DNA"/>
</dbReference>
<dbReference type="Gene3D" id="3.40.630.30">
    <property type="match status" value="1"/>
</dbReference>
<feature type="region of interest" description="Disordered" evidence="3">
    <location>
        <begin position="1"/>
        <end position="30"/>
    </location>
</feature>
<keyword evidence="6" id="KW-1185">Reference proteome</keyword>
<proteinExistence type="predicted"/>
<dbReference type="PROSITE" id="PS51186">
    <property type="entry name" value="GNAT"/>
    <property type="match status" value="1"/>
</dbReference>
<evidence type="ECO:0000256" key="1">
    <source>
        <dbReference type="ARBA" id="ARBA00022679"/>
    </source>
</evidence>
<dbReference type="InterPro" id="IPR016181">
    <property type="entry name" value="Acyl_CoA_acyltransferase"/>
</dbReference>
<dbReference type="Proteomes" id="UP000481153">
    <property type="component" value="Unassembled WGS sequence"/>
</dbReference>
<sequence length="326" mass="35747">MTSRRRGGGLSNASSSRSTRLRTQHSTTYSARSNMTGMWRELAADDLLAMTAAYRQADPIGTNQIASVAVSHGAWLSGENRFWTAVDGGKVSGVAMYNAVRGVWIDPSVVSAHANDLGHELASSVDRVIPLAMGSHTAVQAFIDGYTRARPNNVKATWKKDVLLYVLEKPIDLDANRFRGDFRLANADKEQELLVGWLHAFEAYVNARPCDAPSFIEKGMKREALFLWEVDGVPVGFATYSPPVAIGNETIFRLGPIFVVEGERRKGYGSALTAALSRHLQQTCSTPSRVCLYTDANNPASNKAYLNAGFVLHSTACRYRFTVREP</sequence>
<name>A0A6G0XPC7_9STRA</name>
<dbReference type="SUPFAM" id="SSF55729">
    <property type="entry name" value="Acyl-CoA N-acyltransferases (Nat)"/>
    <property type="match status" value="1"/>
</dbReference>
<feature type="domain" description="N-acetyltransferase" evidence="4">
    <location>
        <begin position="180"/>
        <end position="326"/>
    </location>
</feature>